<dbReference type="OMA" id="CENEFPE"/>
<evidence type="ECO:0000313" key="2">
    <source>
        <dbReference type="EMBL" id="KZN05340.1"/>
    </source>
</evidence>
<dbReference type="AlphaFoldDB" id="A0A166DJY7"/>
<dbReference type="EMBL" id="LNRQ01000002">
    <property type="protein sequence ID" value="KZN05340.1"/>
    <property type="molecule type" value="Genomic_DNA"/>
</dbReference>
<dbReference type="InterPro" id="IPR036691">
    <property type="entry name" value="Endo/exonu/phosph_ase_sf"/>
</dbReference>
<organism evidence="2">
    <name type="scientific">Daucus carota subsp. sativus</name>
    <name type="common">Carrot</name>
    <dbReference type="NCBI Taxonomy" id="79200"/>
    <lineage>
        <taxon>Eukaryota</taxon>
        <taxon>Viridiplantae</taxon>
        <taxon>Streptophyta</taxon>
        <taxon>Embryophyta</taxon>
        <taxon>Tracheophyta</taxon>
        <taxon>Spermatophyta</taxon>
        <taxon>Magnoliopsida</taxon>
        <taxon>eudicotyledons</taxon>
        <taxon>Gunneridae</taxon>
        <taxon>Pentapetalae</taxon>
        <taxon>asterids</taxon>
        <taxon>campanulids</taxon>
        <taxon>Apiales</taxon>
        <taxon>Apiaceae</taxon>
        <taxon>Apioideae</taxon>
        <taxon>Scandiceae</taxon>
        <taxon>Daucinae</taxon>
        <taxon>Daucus</taxon>
        <taxon>Daucus sect. Daucus</taxon>
    </lineage>
</organism>
<accession>A0A166DJY7</accession>
<protein>
    <recommendedName>
        <fullName evidence="1">EF-hand domain-containing protein</fullName>
    </recommendedName>
</protein>
<proteinExistence type="predicted"/>
<dbReference type="Gene3D" id="3.60.10.10">
    <property type="entry name" value="Endonuclease/exonuclease/phosphatase"/>
    <property type="match status" value="1"/>
</dbReference>
<dbReference type="InterPro" id="IPR002048">
    <property type="entry name" value="EF_hand_dom"/>
</dbReference>
<evidence type="ECO:0000259" key="1">
    <source>
        <dbReference type="PROSITE" id="PS50222"/>
    </source>
</evidence>
<dbReference type="GO" id="GO:0005509">
    <property type="term" value="F:calcium ion binding"/>
    <property type="evidence" value="ECO:0007669"/>
    <property type="project" value="InterPro"/>
</dbReference>
<reference evidence="2" key="1">
    <citation type="journal article" date="2016" name="Nat. Genet.">
        <title>A high-quality carrot genome assembly provides new insights into carotenoid accumulation and asterid genome evolution.</title>
        <authorList>
            <person name="Iorizzo M."/>
            <person name="Ellison S."/>
            <person name="Senalik D."/>
            <person name="Zeng P."/>
            <person name="Satapoomin P."/>
            <person name="Huang J."/>
            <person name="Bowman M."/>
            <person name="Iovene M."/>
            <person name="Sanseverino W."/>
            <person name="Cavagnaro P."/>
            <person name="Yildiz M."/>
            <person name="Macko-Podgorni A."/>
            <person name="Moranska E."/>
            <person name="Grzebelus E."/>
            <person name="Grzebelus D."/>
            <person name="Ashrafi H."/>
            <person name="Zheng Z."/>
            <person name="Cheng S."/>
            <person name="Spooner D."/>
            <person name="Van Deynze A."/>
            <person name="Simon P."/>
        </authorList>
    </citation>
    <scope>NUCLEOTIDE SEQUENCE [LARGE SCALE GENOMIC DNA]</scope>
    <source>
        <tissue evidence="2">Leaf</tissue>
    </source>
</reference>
<dbReference type="InterPro" id="IPR011992">
    <property type="entry name" value="EF-hand-dom_pair"/>
</dbReference>
<dbReference type="SUPFAM" id="SSF47473">
    <property type="entry name" value="EF-hand"/>
    <property type="match status" value="1"/>
</dbReference>
<dbReference type="GO" id="GO:0000175">
    <property type="term" value="F:3'-5'-RNA exonuclease activity"/>
    <property type="evidence" value="ECO:0007669"/>
    <property type="project" value="TreeGrafter"/>
</dbReference>
<dbReference type="PANTHER" id="PTHR12121">
    <property type="entry name" value="CARBON CATABOLITE REPRESSOR PROTEIN 4"/>
    <property type="match status" value="1"/>
</dbReference>
<dbReference type="SUPFAM" id="SSF56219">
    <property type="entry name" value="DNase I-like"/>
    <property type="match status" value="1"/>
</dbReference>
<comment type="caution">
    <text evidence="2">The sequence shown here is derived from an EMBL/GenBank/DDBJ whole genome shotgun (WGS) entry which is preliminary data.</text>
</comment>
<gene>
    <name evidence="2" type="ORF">DCAR_006177</name>
</gene>
<sequence length="420" mass="47610">MDEQNQANGCLLGHVSCTTFNILAPIYKRLSDKNCENEFPELWVSRNESILDKLLEIKSSIICLQEFWVGNEELVKMYEKRLGEAGYRTYKLARTNNRGDGNDSVISALSIKCSNYSGSIYVSRNMIVKYQEPGLLAAVHQNSFHVLGYKECVINGIGDRVAQLLDLELVHPEDQIHKLGMRMILVNTHLIFPHDYRYCFVRLKQVYKILQFIESYCKEYKLPAVPIILCGDWNGSMKGNVCRFLLSQGFVSAYDIAHPYMGHNVGNCKQLQSKVTEGIYAPPSPQTDLSCLTFTQFSDALAKLQLIGPPHNVFTAEEIKDFWDQIDCNGDGMIDMSHFSNTFDHQTFQQQQGKYIDEAETQSEESADALTTVSKVGFNVDKAMLFPVEVEQGTWPESYSLSDHALLTVEVSMVHIPMLH</sequence>
<dbReference type="InterPro" id="IPR050410">
    <property type="entry name" value="CCR4/nocturin_mRNA_transcr"/>
</dbReference>
<feature type="domain" description="EF-hand" evidence="1">
    <location>
        <begin position="314"/>
        <end position="349"/>
    </location>
</feature>
<dbReference type="PROSITE" id="PS50222">
    <property type="entry name" value="EF_HAND_2"/>
    <property type="match status" value="1"/>
</dbReference>
<dbReference type="PANTHER" id="PTHR12121:SF92">
    <property type="entry name" value="ENDONUCLEASE_EXONUCLEASE_PHOSPHATASE DOMAIN-CONTAINING PROTEIN"/>
    <property type="match status" value="1"/>
</dbReference>
<name>A0A166DJY7_DAUCS</name>
<dbReference type="Gramene" id="KZN05340">
    <property type="protein sequence ID" value="KZN05340"/>
    <property type="gene ID" value="DCAR_006177"/>
</dbReference>